<evidence type="ECO:0000259" key="2">
    <source>
        <dbReference type="Pfam" id="PF13556"/>
    </source>
</evidence>
<dbReference type="RefSeq" id="WP_378538319.1">
    <property type="nucleotide sequence ID" value="NZ_JBHSBH010000019.1"/>
</dbReference>
<sequence>ESQRLHSTDTCSVIGPDAETVRPPGGRRARIGDAWAILVPGPPWPGDDALAGTGALAGVSPRVPAAQAPRAWRMARTAARFAGPGLMWGRVVHWDRLGSFTLVAEHVPQAAIGSSADVAALDRIAAGASGGPLLATLDAFAASDSLRRTATRLYLHRSSVSARLARAEKELGFALHTPEGRSRLALALTLRRLRGPAAETAPTPPPRTPRDRRFPRGT</sequence>
<reference evidence="4" key="1">
    <citation type="journal article" date="2019" name="Int. J. Syst. Evol. Microbiol.">
        <title>The Global Catalogue of Microorganisms (GCM) 10K type strain sequencing project: providing services to taxonomists for standard genome sequencing and annotation.</title>
        <authorList>
            <consortium name="The Broad Institute Genomics Platform"/>
            <consortium name="The Broad Institute Genome Sequencing Center for Infectious Disease"/>
            <person name="Wu L."/>
            <person name="Ma J."/>
        </authorList>
    </citation>
    <scope>NUCLEOTIDE SEQUENCE [LARGE SCALE GENOMIC DNA]</scope>
    <source>
        <strain evidence="4">TBRC 1826</strain>
    </source>
</reference>
<evidence type="ECO:0000313" key="4">
    <source>
        <dbReference type="Proteomes" id="UP001595847"/>
    </source>
</evidence>
<keyword evidence="4" id="KW-1185">Reference proteome</keyword>
<dbReference type="InterPro" id="IPR051448">
    <property type="entry name" value="CdaR-like_regulators"/>
</dbReference>
<organism evidence="3 4">
    <name type="scientific">Nocardiopsis sediminis</name>
    <dbReference type="NCBI Taxonomy" id="1778267"/>
    <lineage>
        <taxon>Bacteria</taxon>
        <taxon>Bacillati</taxon>
        <taxon>Actinomycetota</taxon>
        <taxon>Actinomycetes</taxon>
        <taxon>Streptosporangiales</taxon>
        <taxon>Nocardiopsidaceae</taxon>
        <taxon>Nocardiopsis</taxon>
    </lineage>
</organism>
<evidence type="ECO:0000313" key="3">
    <source>
        <dbReference type="EMBL" id="MFC3999724.1"/>
    </source>
</evidence>
<dbReference type="PANTHER" id="PTHR33744:SF17">
    <property type="entry name" value="CONSERVED PROTEIN"/>
    <property type="match status" value="1"/>
</dbReference>
<feature type="compositionally biased region" description="Basic and acidic residues" evidence="1">
    <location>
        <begin position="208"/>
        <end position="218"/>
    </location>
</feature>
<proteinExistence type="predicted"/>
<evidence type="ECO:0000256" key="1">
    <source>
        <dbReference type="SAM" id="MobiDB-lite"/>
    </source>
</evidence>
<dbReference type="InterPro" id="IPR025736">
    <property type="entry name" value="PucR_C-HTH_dom"/>
</dbReference>
<dbReference type="PANTHER" id="PTHR33744">
    <property type="entry name" value="CARBOHYDRATE DIACID REGULATOR"/>
    <property type="match status" value="1"/>
</dbReference>
<gene>
    <name evidence="3" type="ORF">ACFOVU_27675</name>
</gene>
<name>A0ABV8FX59_9ACTN</name>
<accession>A0ABV8FX59</accession>
<dbReference type="Pfam" id="PF13556">
    <property type="entry name" value="HTH_30"/>
    <property type="match status" value="1"/>
</dbReference>
<feature type="region of interest" description="Disordered" evidence="1">
    <location>
        <begin position="195"/>
        <end position="218"/>
    </location>
</feature>
<dbReference type="EMBL" id="JBHSBH010000019">
    <property type="protein sequence ID" value="MFC3999724.1"/>
    <property type="molecule type" value="Genomic_DNA"/>
</dbReference>
<comment type="caution">
    <text evidence="3">The sequence shown here is derived from an EMBL/GenBank/DDBJ whole genome shotgun (WGS) entry which is preliminary data.</text>
</comment>
<feature type="region of interest" description="Disordered" evidence="1">
    <location>
        <begin position="1"/>
        <end position="25"/>
    </location>
</feature>
<feature type="domain" description="PucR C-terminal helix-turn-helix" evidence="2">
    <location>
        <begin position="133"/>
        <end position="189"/>
    </location>
</feature>
<dbReference type="Gene3D" id="1.10.10.2840">
    <property type="entry name" value="PucR C-terminal helix-turn-helix domain"/>
    <property type="match status" value="1"/>
</dbReference>
<dbReference type="Proteomes" id="UP001595847">
    <property type="component" value="Unassembled WGS sequence"/>
</dbReference>
<protein>
    <submittedName>
        <fullName evidence="3">Helix-turn-helix domain-containing protein</fullName>
    </submittedName>
</protein>
<dbReference type="InterPro" id="IPR042070">
    <property type="entry name" value="PucR_C-HTH_sf"/>
</dbReference>
<feature type="non-terminal residue" evidence="3">
    <location>
        <position position="1"/>
    </location>
</feature>